<feature type="transmembrane region" description="Helical" evidence="8">
    <location>
        <begin position="1028"/>
        <end position="1048"/>
    </location>
</feature>
<feature type="region of interest" description="Disordered" evidence="7">
    <location>
        <begin position="343"/>
        <end position="393"/>
    </location>
</feature>
<feature type="region of interest" description="Disordered" evidence="7">
    <location>
        <begin position="194"/>
        <end position="227"/>
    </location>
</feature>
<dbReference type="GO" id="GO:0046872">
    <property type="term" value="F:metal ion binding"/>
    <property type="evidence" value="ECO:0007669"/>
    <property type="project" value="UniProtKB-KW"/>
</dbReference>
<organism evidence="10 11">
    <name type="scientific">Streblomastix strix</name>
    <dbReference type="NCBI Taxonomy" id="222440"/>
    <lineage>
        <taxon>Eukaryota</taxon>
        <taxon>Metamonada</taxon>
        <taxon>Preaxostyla</taxon>
        <taxon>Oxymonadida</taxon>
        <taxon>Streblomastigidae</taxon>
        <taxon>Streblomastix</taxon>
    </lineage>
</organism>
<feature type="transmembrane region" description="Helical" evidence="8">
    <location>
        <begin position="1120"/>
        <end position="1139"/>
    </location>
</feature>
<dbReference type="InterPro" id="IPR018303">
    <property type="entry name" value="ATPase_P-typ_P_site"/>
</dbReference>
<accession>A0A5J4WE58</accession>
<feature type="transmembrane region" description="Helical" evidence="8">
    <location>
        <begin position="1146"/>
        <end position="1165"/>
    </location>
</feature>
<feature type="compositionally biased region" description="Basic and acidic residues" evidence="7">
    <location>
        <begin position="543"/>
        <end position="552"/>
    </location>
</feature>
<keyword evidence="6 8" id="KW-0472">Membrane</keyword>
<dbReference type="OrthoDB" id="377733at2759"/>
<dbReference type="GO" id="GO:0140326">
    <property type="term" value="F:ATPase-coupled intramembrane lipid transporter activity"/>
    <property type="evidence" value="ECO:0007669"/>
    <property type="project" value="TreeGrafter"/>
</dbReference>
<keyword evidence="4" id="KW-0460">Magnesium</keyword>
<feature type="transmembrane region" description="Helical" evidence="8">
    <location>
        <begin position="1079"/>
        <end position="1100"/>
    </location>
</feature>
<dbReference type="SUPFAM" id="SSF56784">
    <property type="entry name" value="HAD-like"/>
    <property type="match status" value="1"/>
</dbReference>
<comment type="subcellular location">
    <subcellularLocation>
        <location evidence="1">Membrane</location>
        <topology evidence="1">Multi-pass membrane protein</topology>
    </subcellularLocation>
</comment>
<feature type="region of interest" description="Disordered" evidence="7">
    <location>
        <begin position="57"/>
        <end position="136"/>
    </location>
</feature>
<reference evidence="10 11" key="1">
    <citation type="submission" date="2019-03" db="EMBL/GenBank/DDBJ databases">
        <title>Single cell metagenomics reveals metabolic interactions within the superorganism composed of flagellate Streblomastix strix and complex community of Bacteroidetes bacteria on its surface.</title>
        <authorList>
            <person name="Treitli S.C."/>
            <person name="Kolisko M."/>
            <person name="Husnik F."/>
            <person name="Keeling P."/>
            <person name="Hampl V."/>
        </authorList>
    </citation>
    <scope>NUCLEOTIDE SEQUENCE [LARGE SCALE GENOMIC DNA]</scope>
    <source>
        <strain evidence="10">ST1C</strain>
    </source>
</reference>
<dbReference type="InterPro" id="IPR023298">
    <property type="entry name" value="ATPase_P-typ_TM_dom_sf"/>
</dbReference>
<dbReference type="Pfam" id="PF16212">
    <property type="entry name" value="PhoLip_ATPase_C"/>
    <property type="match status" value="1"/>
</dbReference>
<evidence type="ECO:0000256" key="3">
    <source>
        <dbReference type="ARBA" id="ARBA00022723"/>
    </source>
</evidence>
<dbReference type="InterPro" id="IPR036412">
    <property type="entry name" value="HAD-like_sf"/>
</dbReference>
<feature type="compositionally biased region" description="Low complexity" evidence="7">
    <location>
        <begin position="203"/>
        <end position="213"/>
    </location>
</feature>
<dbReference type="PANTHER" id="PTHR24092">
    <property type="entry name" value="PROBABLE PHOSPHOLIPID-TRANSPORTING ATPASE"/>
    <property type="match status" value="1"/>
</dbReference>
<protein>
    <submittedName>
        <fullName evidence="10">Putative Phospholipid-transporting ATPase 10</fullName>
    </submittedName>
</protein>
<feature type="region of interest" description="Disordered" evidence="7">
    <location>
        <begin position="1"/>
        <end position="42"/>
    </location>
</feature>
<dbReference type="InterPro" id="IPR023299">
    <property type="entry name" value="ATPase_P-typ_cyto_dom_N"/>
</dbReference>
<sequence length="1263" mass="144277">EDEEQKKDDELNKSNKELKNLKDKLEGAKNSELVKEQGKDTPIDVTYVKYGNQVEKLKDQTDQDIKEVKDQGKKIQNQGSSIKAVIDSTPSYPNYKNRNDDKDDDLALFLDEGDDDDDEEDDDEEQEPNAEGKLVARTSTLNEELGLVQHIFSDKTGTLTRNKMVFKMCALGNHIYKYKKQKKNEANLQQGQPNITQVKKIPSDQQIQQSSSDTPRTQTKSSDKQNSLDIIQNDKLEDFAELLQPILKPQQSSPSSSSTSQLQSARNDKSSSTWVQINNGTYQEQLQQNSKLYLATHFLNAMLLCNDAVPEYVDIQKQKIELAERRRELKKDGSTMIGMLMQKAKGRKHVKTQLSTTSPPGSSPLQQQSSPHSSNQPLSSPLVASPDVQTEESSNINFEFRQQDGSNLLLEPIKDEQESNDLSQSQNSSNIQQLSSTASVQSITQQFWGQQGIGNNLHYQSPSPDDLAFLNSLSKCGVALSSRSQESIELTSLGGSLHISILAYLPFTSARRRMSILVKLPSGQVRLYSKGADSTLLPLCKSNKKDKDDRKGTLRQKSRDKSKRHKDKQQDDQDVDASDLANSYVDAMSKAGLRTLVVCTREIEQNEYDKWNTKYYQPATIAIQERAQKIEDAFQLIEKDYECIGCTGVEDKLQKGVGDTIRFFLASGIRVWVLTGDKEDTAVNVARSCKLVSRQATVHSITQTSLSELIVEQEEKAERKKEKKEKKAKKEKEGKDDNDENEEQKKKEKKEKELKEMENEDDQIEKGLSNEQDDGTDIEQQKKKEEKKVFEDEEEKMLELKIRQILKKVGVTKDEIEETIRTSGKKKSSSQIEKELEKLKEKEKEQKLRKQQKHKDKDQFKDDDDDEDAYVDSDAHGVVVDGHCVYIIQRSEKLISLFLLLTDRCKGVICCRIAPIQKALLVRMVQNKRSVITLGVGDGANDVSMIQETSVGIGIRGVEGLHASQNADYSIVQFRFLRRLMAVQGHNNLIRLSGIIRYSLYKNVLFSALIVFFQCIDLFSMQLSCNDWFATFYNLLFSSLPPLGLAIFDKDYPDWILEHTPTVYKKNNHLEEMNFIRMFFWMLMGFIQGSALFWGIYWLYGAGYLNYNGAIGGLPHFQTIMEFINLTLIQLVLAWKINFFHWMSHFFFYLTYAIFLVIMIAISSLPFFTPDYYMAVLHAFGTAQFWILFIGFMGLLFLPIPIMSYFRRQFFPTFRDRILHKYCKGQYFIHHPPPNVRLEAFPDPTSPNLTSNKSPVLEGTQKN</sequence>
<feature type="non-terminal residue" evidence="10">
    <location>
        <position position="1"/>
    </location>
</feature>
<dbReference type="Gene3D" id="3.40.50.1000">
    <property type="entry name" value="HAD superfamily/HAD-like"/>
    <property type="match status" value="3"/>
</dbReference>
<comment type="caution">
    <text evidence="10">The sequence shown here is derived from an EMBL/GenBank/DDBJ whole genome shotgun (WGS) entry which is preliminary data.</text>
</comment>
<keyword evidence="2 8" id="KW-0812">Transmembrane</keyword>
<dbReference type="SUPFAM" id="SSF81665">
    <property type="entry name" value="Calcium ATPase, transmembrane domain M"/>
    <property type="match status" value="1"/>
</dbReference>
<feature type="region of interest" description="Disordered" evidence="7">
    <location>
        <begin position="247"/>
        <end position="271"/>
    </location>
</feature>
<feature type="region of interest" description="Disordered" evidence="7">
    <location>
        <begin position="713"/>
        <end position="790"/>
    </location>
</feature>
<feature type="compositionally biased region" description="Acidic residues" evidence="7">
    <location>
        <begin position="102"/>
        <end position="128"/>
    </location>
</feature>
<feature type="compositionally biased region" description="Basic residues" evidence="7">
    <location>
        <begin position="553"/>
        <end position="567"/>
    </location>
</feature>
<evidence type="ECO:0000256" key="8">
    <source>
        <dbReference type="SAM" id="Phobius"/>
    </source>
</evidence>
<dbReference type="GO" id="GO:0016887">
    <property type="term" value="F:ATP hydrolysis activity"/>
    <property type="evidence" value="ECO:0007669"/>
    <property type="project" value="InterPro"/>
</dbReference>
<gene>
    <name evidence="10" type="ORF">EZS28_011759</name>
</gene>
<dbReference type="InterPro" id="IPR032630">
    <property type="entry name" value="P_typ_ATPase_c"/>
</dbReference>
<dbReference type="AlphaFoldDB" id="A0A5J4WE58"/>
<evidence type="ECO:0000256" key="6">
    <source>
        <dbReference type="ARBA" id="ARBA00023136"/>
    </source>
</evidence>
<feature type="region of interest" description="Disordered" evidence="7">
    <location>
        <begin position="539"/>
        <end position="577"/>
    </location>
</feature>
<dbReference type="SUPFAM" id="SSF81660">
    <property type="entry name" value="Metal cation-transporting ATPase, ATP-binding domain N"/>
    <property type="match status" value="1"/>
</dbReference>
<evidence type="ECO:0000313" key="11">
    <source>
        <dbReference type="Proteomes" id="UP000324800"/>
    </source>
</evidence>
<evidence type="ECO:0000256" key="7">
    <source>
        <dbReference type="SAM" id="MobiDB-lite"/>
    </source>
</evidence>
<feature type="compositionally biased region" description="Low complexity" evidence="7">
    <location>
        <begin position="247"/>
        <end position="264"/>
    </location>
</feature>
<dbReference type="EMBL" id="SNRW01002453">
    <property type="protein sequence ID" value="KAA6392715.1"/>
    <property type="molecule type" value="Genomic_DNA"/>
</dbReference>
<evidence type="ECO:0000256" key="2">
    <source>
        <dbReference type="ARBA" id="ARBA00022692"/>
    </source>
</evidence>
<dbReference type="NCBIfam" id="TIGR01494">
    <property type="entry name" value="ATPase_P-type"/>
    <property type="match status" value="1"/>
</dbReference>
<dbReference type="PROSITE" id="PS00154">
    <property type="entry name" value="ATPASE_E1_E2"/>
    <property type="match status" value="1"/>
</dbReference>
<feature type="compositionally biased region" description="Basic and acidic residues" evidence="7">
    <location>
        <begin position="832"/>
        <end position="848"/>
    </location>
</feature>
<dbReference type="GO" id="GO:0045332">
    <property type="term" value="P:phospholipid translocation"/>
    <property type="evidence" value="ECO:0007669"/>
    <property type="project" value="TreeGrafter"/>
</dbReference>
<proteinExistence type="predicted"/>
<feature type="compositionally biased region" description="Basic and acidic residues" evidence="7">
    <location>
        <begin position="779"/>
        <end position="790"/>
    </location>
</feature>
<feature type="domain" description="P-type ATPase C-terminal" evidence="9">
    <location>
        <begin position="965"/>
        <end position="1213"/>
    </location>
</feature>
<evidence type="ECO:0000313" key="10">
    <source>
        <dbReference type="EMBL" id="KAA6392715.1"/>
    </source>
</evidence>
<feature type="compositionally biased region" description="Polar residues" evidence="7">
    <location>
        <begin position="1246"/>
        <end position="1263"/>
    </location>
</feature>
<evidence type="ECO:0000256" key="4">
    <source>
        <dbReference type="ARBA" id="ARBA00022842"/>
    </source>
</evidence>
<feature type="compositionally biased region" description="Basic and acidic residues" evidence="7">
    <location>
        <begin position="57"/>
        <end position="73"/>
    </location>
</feature>
<evidence type="ECO:0000256" key="1">
    <source>
        <dbReference type="ARBA" id="ARBA00004141"/>
    </source>
</evidence>
<dbReference type="Gene3D" id="3.40.1110.10">
    <property type="entry name" value="Calcium-transporting ATPase, cytoplasmic domain N"/>
    <property type="match status" value="2"/>
</dbReference>
<dbReference type="GO" id="GO:0005886">
    <property type="term" value="C:plasma membrane"/>
    <property type="evidence" value="ECO:0007669"/>
    <property type="project" value="TreeGrafter"/>
</dbReference>
<evidence type="ECO:0000256" key="5">
    <source>
        <dbReference type="ARBA" id="ARBA00022989"/>
    </source>
</evidence>
<dbReference type="InterPro" id="IPR001757">
    <property type="entry name" value="P_typ_ATPase"/>
</dbReference>
<keyword evidence="3" id="KW-0479">Metal-binding</keyword>
<feature type="transmembrane region" description="Helical" evidence="8">
    <location>
        <begin position="1185"/>
        <end position="1206"/>
    </location>
</feature>
<keyword evidence="5 8" id="KW-1133">Transmembrane helix</keyword>
<dbReference type="Proteomes" id="UP000324800">
    <property type="component" value="Unassembled WGS sequence"/>
</dbReference>
<dbReference type="GO" id="GO:0005524">
    <property type="term" value="F:ATP binding"/>
    <property type="evidence" value="ECO:0007669"/>
    <property type="project" value="InterPro"/>
</dbReference>
<dbReference type="InterPro" id="IPR023214">
    <property type="entry name" value="HAD_sf"/>
</dbReference>
<feature type="compositionally biased region" description="Basic and acidic residues" evidence="7">
    <location>
        <begin position="743"/>
        <end position="757"/>
    </location>
</feature>
<name>A0A5J4WE58_9EUKA</name>
<feature type="region of interest" description="Disordered" evidence="7">
    <location>
        <begin position="1244"/>
        <end position="1263"/>
    </location>
</feature>
<feature type="region of interest" description="Disordered" evidence="7">
    <location>
        <begin position="817"/>
        <end position="868"/>
    </location>
</feature>
<feature type="compositionally biased region" description="Low complexity" evidence="7">
    <location>
        <begin position="352"/>
        <end position="382"/>
    </location>
</feature>
<evidence type="ECO:0000259" key="9">
    <source>
        <dbReference type="Pfam" id="PF16212"/>
    </source>
</evidence>
<dbReference type="Pfam" id="PF13246">
    <property type="entry name" value="Cation_ATPase"/>
    <property type="match status" value="1"/>
</dbReference>
<feature type="compositionally biased region" description="Polar residues" evidence="7">
    <location>
        <begin position="214"/>
        <end position="227"/>
    </location>
</feature>